<accession>A0A0D2C286</accession>
<dbReference type="VEuPathDB" id="FungiDB:PV06_04928"/>
<dbReference type="HOGENOM" id="CLU_073903_1_0_1"/>
<evidence type="ECO:0000313" key="1">
    <source>
        <dbReference type="EMBL" id="KIW43872.1"/>
    </source>
</evidence>
<dbReference type="GeneID" id="27357002"/>
<dbReference type="OrthoDB" id="4131268at2759"/>
<sequence length="248" mass="27425">MPDAPPVSAITFPDSDIAVKLKLAVRGIIAAFTKNERQDLVSDDVLLAWYDNIHIPDVVATSGIPTALRFEAVGPDAAPLPWLVVYPTDDINFTKSDEFNRMQPGGHPEIKGHMYPDLAKIDLRICERKYIHNAPGEKPGTHTLHSQLPQTLSHLRKDKICCGIEYVEKLDKAPGFRRATSYNLVSSLTEGASRRLALHEFETANIPWAGLAEARADPRSKELLSKAAVVDEYDYQLVTEAGDKTQAL</sequence>
<organism evidence="1 2">
    <name type="scientific">Exophiala oligosperma</name>
    <dbReference type="NCBI Taxonomy" id="215243"/>
    <lineage>
        <taxon>Eukaryota</taxon>
        <taxon>Fungi</taxon>
        <taxon>Dikarya</taxon>
        <taxon>Ascomycota</taxon>
        <taxon>Pezizomycotina</taxon>
        <taxon>Eurotiomycetes</taxon>
        <taxon>Chaetothyriomycetidae</taxon>
        <taxon>Chaetothyriales</taxon>
        <taxon>Herpotrichiellaceae</taxon>
        <taxon>Exophiala</taxon>
    </lineage>
</organism>
<proteinExistence type="predicted"/>
<name>A0A0D2C286_9EURO</name>
<dbReference type="EMBL" id="KN847335">
    <property type="protein sequence ID" value="KIW43872.1"/>
    <property type="molecule type" value="Genomic_DNA"/>
</dbReference>
<protein>
    <submittedName>
        <fullName evidence="1">Uncharacterized protein</fullName>
    </submittedName>
</protein>
<keyword evidence="2" id="KW-1185">Reference proteome</keyword>
<evidence type="ECO:0000313" key="2">
    <source>
        <dbReference type="Proteomes" id="UP000053342"/>
    </source>
</evidence>
<gene>
    <name evidence="1" type="ORF">PV06_04928</name>
</gene>
<reference evidence="1 2" key="1">
    <citation type="submission" date="2015-01" db="EMBL/GenBank/DDBJ databases">
        <title>The Genome Sequence of Exophiala oligosperma CBS72588.</title>
        <authorList>
            <consortium name="The Broad Institute Genomics Platform"/>
            <person name="Cuomo C."/>
            <person name="de Hoog S."/>
            <person name="Gorbushina A."/>
            <person name="Stielow B."/>
            <person name="Teixiera M."/>
            <person name="Abouelleil A."/>
            <person name="Chapman S.B."/>
            <person name="Priest M."/>
            <person name="Young S.K."/>
            <person name="Wortman J."/>
            <person name="Nusbaum C."/>
            <person name="Birren B."/>
        </authorList>
    </citation>
    <scope>NUCLEOTIDE SEQUENCE [LARGE SCALE GENOMIC DNA]</scope>
    <source>
        <strain evidence="1 2">CBS 72588</strain>
    </source>
</reference>
<dbReference type="AlphaFoldDB" id="A0A0D2C286"/>
<dbReference type="Proteomes" id="UP000053342">
    <property type="component" value="Unassembled WGS sequence"/>
</dbReference>
<dbReference type="RefSeq" id="XP_016264088.1">
    <property type="nucleotide sequence ID" value="XM_016405882.1"/>
</dbReference>